<proteinExistence type="inferred from homology"/>
<evidence type="ECO:0000256" key="3">
    <source>
        <dbReference type="ARBA" id="ARBA00022832"/>
    </source>
</evidence>
<dbReference type="AlphaFoldDB" id="A0A1L3ZPP4"/>
<dbReference type="PANTHER" id="PTHR43859:SF4">
    <property type="entry name" value="BUTANOATE--COA LIGASE AAE1-RELATED"/>
    <property type="match status" value="1"/>
</dbReference>
<reference evidence="6 7" key="1">
    <citation type="submission" date="2016-11" db="EMBL/GenBank/DDBJ databases">
        <title>Rhizobium leguminosarum bv. viciae strain Vaf12 isolated from Vavilovia formosa root nodules from Russia, Dagestan.</title>
        <authorList>
            <person name="Kimeklis A."/>
        </authorList>
    </citation>
    <scope>NUCLEOTIDE SEQUENCE [LARGE SCALE GENOMIC DNA]</scope>
    <source>
        <strain evidence="6 7">Vaf-108</strain>
        <plasmid evidence="7">Plasmid unnamed7</plasmid>
    </source>
</reference>
<evidence type="ECO:0000256" key="4">
    <source>
        <dbReference type="ARBA" id="ARBA00023098"/>
    </source>
</evidence>
<dbReference type="PANTHER" id="PTHR43859">
    <property type="entry name" value="ACYL-ACTIVATING ENZYME"/>
    <property type="match status" value="1"/>
</dbReference>
<dbReference type="GO" id="GO:0016874">
    <property type="term" value="F:ligase activity"/>
    <property type="evidence" value="ECO:0007669"/>
    <property type="project" value="UniProtKB-KW"/>
</dbReference>
<dbReference type="GO" id="GO:0006631">
    <property type="term" value="P:fatty acid metabolic process"/>
    <property type="evidence" value="ECO:0007669"/>
    <property type="project" value="UniProtKB-KW"/>
</dbReference>
<evidence type="ECO:0000256" key="1">
    <source>
        <dbReference type="ARBA" id="ARBA00006432"/>
    </source>
</evidence>
<dbReference type="EMBL" id="CP018235">
    <property type="protein sequence ID" value="API57633.1"/>
    <property type="molecule type" value="Genomic_DNA"/>
</dbReference>
<sequence>MSETRPNNSVLSPIGFLTRSANLYSERTAIVYGSLRRSWSELHRRCCRLAAALIELQVRRGDVVSILSPNTPAMIEAHFAVPMIAAILNAVNTRLDPASMAYILSHSESRIFLVDQDYLEVASEALRLLPASDRPFVIWISDDQSPGRCPQGEVEYEQLFVAASAVPVLPLISDEQDPIALNYTSGTTGRPKGVLYHHRGAYLNAIDNILTWSIPKAAVFLWTLPMFHCNGWCFPWSITAVGGTHVCLRSVSAQSILAELKSHPITHLCGAPVVMGMIVEAQMERLERPVAFATAGSPPPVPILREMSGLDSK</sequence>
<evidence type="ECO:0000313" key="6">
    <source>
        <dbReference type="EMBL" id="API57633.1"/>
    </source>
</evidence>
<gene>
    <name evidence="6" type="ORF">BMW22_40825</name>
</gene>
<keyword evidence="6" id="KW-0614">Plasmid</keyword>
<keyword evidence="4" id="KW-0443">Lipid metabolism</keyword>
<evidence type="ECO:0000256" key="2">
    <source>
        <dbReference type="ARBA" id="ARBA00022598"/>
    </source>
</evidence>
<dbReference type="Pfam" id="PF00501">
    <property type="entry name" value="AMP-binding"/>
    <property type="match status" value="1"/>
</dbReference>
<keyword evidence="2" id="KW-0436">Ligase</keyword>
<accession>A0A1L3ZPP4</accession>
<feature type="domain" description="AMP-dependent synthetase/ligase" evidence="5">
    <location>
        <begin position="18"/>
        <end position="308"/>
    </location>
</feature>
<evidence type="ECO:0000259" key="5">
    <source>
        <dbReference type="Pfam" id="PF00501"/>
    </source>
</evidence>
<dbReference type="InterPro" id="IPR042099">
    <property type="entry name" value="ANL_N_sf"/>
</dbReference>
<dbReference type="PROSITE" id="PS00455">
    <property type="entry name" value="AMP_BINDING"/>
    <property type="match status" value="1"/>
</dbReference>
<name>A0A1L3ZPP4_RHILE</name>
<comment type="similarity">
    <text evidence="1">Belongs to the ATP-dependent AMP-binding enzyme family.</text>
</comment>
<organism evidence="6 7">
    <name type="scientific">Rhizobium leguminosarum</name>
    <dbReference type="NCBI Taxonomy" id="384"/>
    <lineage>
        <taxon>Bacteria</taxon>
        <taxon>Pseudomonadati</taxon>
        <taxon>Pseudomonadota</taxon>
        <taxon>Alphaproteobacteria</taxon>
        <taxon>Hyphomicrobiales</taxon>
        <taxon>Rhizobiaceae</taxon>
        <taxon>Rhizobium/Agrobacterium group</taxon>
        <taxon>Rhizobium</taxon>
    </lineage>
</organism>
<dbReference type="Gene3D" id="3.40.50.12780">
    <property type="entry name" value="N-terminal domain of ligase-like"/>
    <property type="match status" value="1"/>
</dbReference>
<keyword evidence="3" id="KW-0276">Fatty acid metabolism</keyword>
<protein>
    <recommendedName>
        <fullName evidence="5">AMP-dependent synthetase/ligase domain-containing protein</fullName>
    </recommendedName>
</protein>
<dbReference type="SUPFAM" id="SSF56801">
    <property type="entry name" value="Acetyl-CoA synthetase-like"/>
    <property type="match status" value="1"/>
</dbReference>
<dbReference type="InterPro" id="IPR000873">
    <property type="entry name" value="AMP-dep_synth/lig_dom"/>
</dbReference>
<evidence type="ECO:0000313" key="7">
    <source>
        <dbReference type="Proteomes" id="UP000183050"/>
    </source>
</evidence>
<dbReference type="Proteomes" id="UP000183050">
    <property type="component" value="Plasmid unnamed7"/>
</dbReference>
<geneLocation type="plasmid" evidence="6 7">
    <name>unnamed7</name>
</geneLocation>
<dbReference type="InterPro" id="IPR020845">
    <property type="entry name" value="AMP-binding_CS"/>
</dbReference>